<dbReference type="InterPro" id="IPR051242">
    <property type="entry name" value="WD-EF-hand_domain"/>
</dbReference>
<gene>
    <name evidence="2" type="ORF">NHX12_009444</name>
</gene>
<dbReference type="InterPro" id="IPR036322">
    <property type="entry name" value="WD40_repeat_dom_sf"/>
</dbReference>
<dbReference type="PANTHER" id="PTHR44324:SF4">
    <property type="entry name" value="WD40 REPEAT DOMAIN 95"/>
    <property type="match status" value="1"/>
</dbReference>
<protein>
    <submittedName>
        <fullName evidence="2">Uncharacterized protein</fullName>
    </submittedName>
</protein>
<proteinExistence type="predicted"/>
<evidence type="ECO:0000313" key="2">
    <source>
        <dbReference type="EMBL" id="KAJ3591500.1"/>
    </source>
</evidence>
<dbReference type="Gene3D" id="1.10.238.10">
    <property type="entry name" value="EF-hand"/>
    <property type="match status" value="1"/>
</dbReference>
<dbReference type="Gene3D" id="2.130.10.10">
    <property type="entry name" value="YVTN repeat-like/Quinoprotein amine dehydrogenase"/>
    <property type="match status" value="1"/>
</dbReference>
<dbReference type="SUPFAM" id="SSF47473">
    <property type="entry name" value="EF-hand"/>
    <property type="match status" value="1"/>
</dbReference>
<keyword evidence="1" id="KW-0677">Repeat</keyword>
<dbReference type="InterPro" id="IPR011992">
    <property type="entry name" value="EF-hand-dom_pair"/>
</dbReference>
<comment type="caution">
    <text evidence="2">The sequence shown here is derived from an EMBL/GenBank/DDBJ whole genome shotgun (WGS) entry which is preliminary data.</text>
</comment>
<evidence type="ECO:0000256" key="1">
    <source>
        <dbReference type="ARBA" id="ARBA00022737"/>
    </source>
</evidence>
<dbReference type="InterPro" id="IPR015943">
    <property type="entry name" value="WD40/YVTN_repeat-like_dom_sf"/>
</dbReference>
<dbReference type="OrthoDB" id="5980302at2759"/>
<evidence type="ECO:0000313" key="3">
    <source>
        <dbReference type="Proteomes" id="UP001148018"/>
    </source>
</evidence>
<dbReference type="EMBL" id="JANIIK010000114">
    <property type="protein sequence ID" value="KAJ3591500.1"/>
    <property type="molecule type" value="Genomic_DNA"/>
</dbReference>
<dbReference type="Pfam" id="PF00400">
    <property type="entry name" value="WD40"/>
    <property type="match status" value="2"/>
</dbReference>
<dbReference type="PANTHER" id="PTHR44324">
    <property type="entry name" value="WD40 REPEAT DOMAIN 95"/>
    <property type="match status" value="1"/>
</dbReference>
<dbReference type="SMART" id="SM00320">
    <property type="entry name" value="WD40"/>
    <property type="match status" value="3"/>
</dbReference>
<dbReference type="SUPFAM" id="SSF50978">
    <property type="entry name" value="WD40 repeat-like"/>
    <property type="match status" value="1"/>
</dbReference>
<dbReference type="AlphaFoldDB" id="A0A9Q0DQS7"/>
<name>A0A9Q0DQS7_9TELE</name>
<reference evidence="2" key="1">
    <citation type="submission" date="2022-07" db="EMBL/GenBank/DDBJ databases">
        <title>Chromosome-level genome of Muraenolepis orangiensis.</title>
        <authorList>
            <person name="Kim J."/>
        </authorList>
    </citation>
    <scope>NUCLEOTIDE SEQUENCE</scope>
    <source>
        <strain evidence="2">KU_S4_2022</strain>
        <tissue evidence="2">Muscle</tissue>
    </source>
</reference>
<dbReference type="InterPro" id="IPR001680">
    <property type="entry name" value="WD40_rpt"/>
</dbReference>
<sequence length="401" mass="45246">MDEKVSLESLQKLKLAIQEYEMDGLRSLDERTFGLIMKKCLGLHNANNSQIQGLFMKIDYMRQGEITWEDFCTYMQLEYSKTRVFVFNNQWTGRSDELSSLEAYCQISGLETLPLMVDYCYTGPDACSILYGDWQVHQDWVTKVKYFPSFSAASSVVIGCVKPSSNVEEQMMEMKEITEGFSEGKVKKVQLNWLPNLGRPATRRKPTGILKSHSAPIFYLCISSEDGQIFSVSLDNTVKIRDIQDQCYLFSAQPKASLIHGDLSACLYSPFTKALFIAADHMSLLSLKTRSELRQVVSCSEGSVIKVWDFDTERQVFEFGEAHGSSAVTCMTFDPQGMSYVISAGWNRKIDIYTCPLALLATGSYDGEILVWNAVSGHIQCRFRSPIPTEHHGHAHTPRPG</sequence>
<dbReference type="Proteomes" id="UP001148018">
    <property type="component" value="Unassembled WGS sequence"/>
</dbReference>
<organism evidence="2 3">
    <name type="scientific">Muraenolepis orangiensis</name>
    <name type="common">Patagonian moray cod</name>
    <dbReference type="NCBI Taxonomy" id="630683"/>
    <lineage>
        <taxon>Eukaryota</taxon>
        <taxon>Metazoa</taxon>
        <taxon>Chordata</taxon>
        <taxon>Craniata</taxon>
        <taxon>Vertebrata</taxon>
        <taxon>Euteleostomi</taxon>
        <taxon>Actinopterygii</taxon>
        <taxon>Neopterygii</taxon>
        <taxon>Teleostei</taxon>
        <taxon>Neoteleostei</taxon>
        <taxon>Acanthomorphata</taxon>
        <taxon>Zeiogadaria</taxon>
        <taxon>Gadariae</taxon>
        <taxon>Gadiformes</taxon>
        <taxon>Muraenolepidoidei</taxon>
        <taxon>Muraenolepididae</taxon>
        <taxon>Muraenolepis</taxon>
    </lineage>
</organism>
<keyword evidence="3" id="KW-1185">Reference proteome</keyword>
<accession>A0A9Q0DQS7</accession>